<dbReference type="AlphaFoldDB" id="A0A7S3ER92"/>
<organism evidence="1">
    <name type="scientific">Haptolina ericina</name>
    <dbReference type="NCBI Taxonomy" id="156174"/>
    <lineage>
        <taxon>Eukaryota</taxon>
        <taxon>Haptista</taxon>
        <taxon>Haptophyta</taxon>
        <taxon>Prymnesiophyceae</taxon>
        <taxon>Prymnesiales</taxon>
        <taxon>Prymnesiaceae</taxon>
        <taxon>Haptolina</taxon>
    </lineage>
</organism>
<dbReference type="EMBL" id="HBHX01000639">
    <property type="protein sequence ID" value="CAE0096481.1"/>
    <property type="molecule type" value="Transcribed_RNA"/>
</dbReference>
<name>A0A7S3ER92_9EUKA</name>
<accession>A0A7S3ER92</accession>
<protein>
    <submittedName>
        <fullName evidence="1">Uncharacterized protein</fullName>
    </submittedName>
</protein>
<proteinExistence type="predicted"/>
<reference evidence="1" key="1">
    <citation type="submission" date="2021-01" db="EMBL/GenBank/DDBJ databases">
        <authorList>
            <person name="Corre E."/>
            <person name="Pelletier E."/>
            <person name="Niang G."/>
            <person name="Scheremetjew M."/>
            <person name="Finn R."/>
            <person name="Kale V."/>
            <person name="Holt S."/>
            <person name="Cochrane G."/>
            <person name="Meng A."/>
            <person name="Brown T."/>
            <person name="Cohen L."/>
        </authorList>
    </citation>
    <scope>NUCLEOTIDE SEQUENCE</scope>
    <source>
        <strain evidence="1">CCMP281</strain>
    </source>
</reference>
<evidence type="ECO:0000313" key="1">
    <source>
        <dbReference type="EMBL" id="CAE0096481.1"/>
    </source>
</evidence>
<gene>
    <name evidence="1" type="ORF">HERI1096_LOCUS370</name>
</gene>
<sequence length="102" mass="11277">MHVVGSGSDLAQWLADAEHVFTVDDEEADDEVERIFRPDAACQPSLLDGLTIMHGTHGHSTREEMQAFSNKPQLLSRWLGLLPLSCSPWMNASMPEDDDAAQ</sequence>